<dbReference type="Proteomes" id="UP000070700">
    <property type="component" value="Unassembled WGS sequence"/>
</dbReference>
<accession>A0A194X0V3</accession>
<sequence>MNMSCSLVPALIIANNTWPDKLATVLEPLYTINSSYTSTVDGWISSFSKDPTAPPQVSIDFNVGNAAGETWSDLGHNDLDVNVSASRGCFFSATFKENNKITTSYVNASSNANDPQATITMQSFGTFPVTAGQWALNNLRSFPLLTNAPKDLKDPTYKVSQVCMAYGVGFTIKLSGETANQVDSYIQKVNKTGAGGSISIFGYEIGASVTSTSDSTQTWDDWYKTYKSGTITVKPSNNAVPTMIGALGVSV</sequence>
<protein>
    <submittedName>
        <fullName evidence="1">Uncharacterized protein</fullName>
    </submittedName>
</protein>
<organism evidence="1 2">
    <name type="scientific">Mollisia scopiformis</name>
    <name type="common">Conifer needle endophyte fungus</name>
    <name type="synonym">Phialocephala scopiformis</name>
    <dbReference type="NCBI Taxonomy" id="149040"/>
    <lineage>
        <taxon>Eukaryota</taxon>
        <taxon>Fungi</taxon>
        <taxon>Dikarya</taxon>
        <taxon>Ascomycota</taxon>
        <taxon>Pezizomycotina</taxon>
        <taxon>Leotiomycetes</taxon>
        <taxon>Helotiales</taxon>
        <taxon>Mollisiaceae</taxon>
        <taxon>Mollisia</taxon>
    </lineage>
</organism>
<dbReference type="KEGG" id="psco:LY89DRAFT_687170"/>
<proteinExistence type="predicted"/>
<dbReference type="RefSeq" id="XP_018068170.1">
    <property type="nucleotide sequence ID" value="XM_018215444.1"/>
</dbReference>
<dbReference type="EMBL" id="KQ947421">
    <property type="protein sequence ID" value="KUJ13815.1"/>
    <property type="molecule type" value="Genomic_DNA"/>
</dbReference>
<reference evidence="1 2" key="1">
    <citation type="submission" date="2015-10" db="EMBL/GenBank/DDBJ databases">
        <title>Full genome of DAOMC 229536 Phialocephala scopiformis, a fungal endophyte of spruce producing the potent anti-insectan compound rugulosin.</title>
        <authorList>
            <consortium name="DOE Joint Genome Institute"/>
            <person name="Walker A.K."/>
            <person name="Frasz S.L."/>
            <person name="Seifert K.A."/>
            <person name="Miller J.D."/>
            <person name="Mondo S.J."/>
            <person name="Labutti K."/>
            <person name="Lipzen A."/>
            <person name="Dockter R."/>
            <person name="Kennedy M."/>
            <person name="Grigoriev I.V."/>
            <person name="Spatafora J.W."/>
        </authorList>
    </citation>
    <scope>NUCLEOTIDE SEQUENCE [LARGE SCALE GENOMIC DNA]</scope>
    <source>
        <strain evidence="1 2">CBS 120377</strain>
    </source>
</reference>
<keyword evidence="2" id="KW-1185">Reference proteome</keyword>
<dbReference type="InParanoid" id="A0A194X0V3"/>
<dbReference type="AlphaFoldDB" id="A0A194X0V3"/>
<evidence type="ECO:0000313" key="1">
    <source>
        <dbReference type="EMBL" id="KUJ13815.1"/>
    </source>
</evidence>
<dbReference type="GeneID" id="28825170"/>
<name>A0A194X0V3_MOLSC</name>
<gene>
    <name evidence="1" type="ORF">LY89DRAFT_687170</name>
</gene>
<evidence type="ECO:0000313" key="2">
    <source>
        <dbReference type="Proteomes" id="UP000070700"/>
    </source>
</evidence>
<dbReference type="OrthoDB" id="3744687at2759"/>